<gene>
    <name evidence="1" type="ORF">GCM10011487_28650</name>
</gene>
<accession>A0A829YCA5</accession>
<organism evidence="1 2">
    <name type="scientific">Steroidobacter agaridevorans</name>
    <dbReference type="NCBI Taxonomy" id="2695856"/>
    <lineage>
        <taxon>Bacteria</taxon>
        <taxon>Pseudomonadati</taxon>
        <taxon>Pseudomonadota</taxon>
        <taxon>Gammaproteobacteria</taxon>
        <taxon>Steroidobacterales</taxon>
        <taxon>Steroidobacteraceae</taxon>
        <taxon>Steroidobacter</taxon>
    </lineage>
</organism>
<proteinExistence type="predicted"/>
<dbReference type="RefSeq" id="WP_161812488.1">
    <property type="nucleotide sequence ID" value="NZ_BLJN01000002.1"/>
</dbReference>
<protein>
    <submittedName>
        <fullName evidence="1">Uncharacterized protein</fullName>
    </submittedName>
</protein>
<comment type="caution">
    <text evidence="1">The sequence shown here is derived from an EMBL/GenBank/DDBJ whole genome shotgun (WGS) entry which is preliminary data.</text>
</comment>
<evidence type="ECO:0000313" key="2">
    <source>
        <dbReference type="Proteomes" id="UP000445000"/>
    </source>
</evidence>
<keyword evidence="2" id="KW-1185">Reference proteome</keyword>
<dbReference type="Proteomes" id="UP000445000">
    <property type="component" value="Unassembled WGS sequence"/>
</dbReference>
<dbReference type="EMBL" id="BLJN01000002">
    <property type="protein sequence ID" value="GFE80865.1"/>
    <property type="molecule type" value="Genomic_DNA"/>
</dbReference>
<evidence type="ECO:0000313" key="1">
    <source>
        <dbReference type="EMBL" id="GFE80865.1"/>
    </source>
</evidence>
<reference evidence="2" key="1">
    <citation type="submission" date="2020-01" db="EMBL/GenBank/DDBJ databases">
        <title>'Steroidobacter agaridevorans' sp. nov., agar-degrading bacteria isolated from rhizosphere soils.</title>
        <authorList>
            <person name="Ikenaga M."/>
            <person name="Kataoka M."/>
            <person name="Murouchi A."/>
            <person name="Katsuragi S."/>
            <person name="Sakai M."/>
        </authorList>
    </citation>
    <scope>NUCLEOTIDE SEQUENCE [LARGE SCALE GENOMIC DNA]</scope>
    <source>
        <strain evidence="2">YU21-B</strain>
    </source>
</reference>
<sequence>MSLSIAISNQLVGPRAAVKPDADVWFAMQIAAGLDQEPAAGTVEAAAKACLPWNIIRSNPPVLRAFLIFPKVPNPQTVAVKTTPAAPSAGVFDTELSDAIHNGALELLKLPKLLFSWQGGDSESTTDEPRWAPIMQSLAALSPPLNGICRAGWYAQIAGSDLYDASGKLHKAVVLIVPGTIHDQQLGQDLTLVSPVVPNDWEIGAPLELSYESGGAVLATLRTPGVELARLAVSSTYGLDDYWLAVTDVRGNSIADVDRKVDRSLDPELRIESIDVAELQSALKLISPHPPTEVVHRMPVLAQQLRAFAVERAQLDNVLDPDPTQNEYLRRERVKLILDALMDLPAGADPLQKLRESLLERGRAWMVAMCGIGTVALRVSGHLAHDETLEFDDTVLMPLLHEFIAQMLPAEEQPPKPLLPGEKIDFSVGNKAQRLVHEDHDDVISGDAALVAEVGVLVRRSRVDKALKDIPWQLLTAGVPVLDKLGVLSRRPWGAEKGEPTLPHPDLAIPCGLTAAFVEGLLRQDYEYGGTALIAGSALNFVHRQSAAEEQLLDANASRLAPLSFQSTIVLRDASPPVDIAYTLAPPLRYGDLYEFAAFVIDRVGGLPTELSVANAPWQFDRAKLAATLSAPGAQKIEFKRRVPVGEINVMPGRRGVDNGRKASWPAMPSSVSLRVRDWLVRNDGAEGTATVLFGTTKMHGVQRAYSFSVEPPRLDEHTLLRWVMPKRGSADEQKEAERLRKELARIFKDRDALLSAAEADLDSDAGQLQAIELAAGLLPHDPAVAGIAARVIYVDDKDAQTSSPWRLLRLTPESTGSFICQPLQIQCYASDHGPLPPKDLDVAIPEGWFACIELRPAVDKSTFDERMDADALKGLYEPAVIAGKSLVLFGATRIALEHATARLPDANSLYDAIGLTLDPQGAVQVKIDASKLADWKFVDRYTLMRDRWVWRNLPLRDPDAPLPGAGEPLAPQLPAALADPAIRDSDIWVLRFDALASIDRGFVDRGQVSGSAPRVETLAAGGAVLIHTDTRDAVTAADYLRFGLTVHSRYAGVLPVSEASRDAISDGDPDYEARTGKRWRRIVADFRGDPNDIKALKVLSVLPLTKQPRLDPRTGKPTEPDASKATPFLVVLDESWYREYGQGECLQARIVLETREIGEGEAGDKKDRPFRAGPIPDHWVSPANSGELPYYGGKKSTDEIEKQKPSYLLDCYGPFGFSFDRSGNEALATATAFVVYVPKDVGPYWSVFVQFRRLLRGLRTPAAVGGPLFDEHAGPWSDTHPLYTLPDSSTLAYTLKPDVSGEPGTLELAPDGAGKFALRKLNLAMHLRPFDAATGRDPHAEVVQQYVYVLLIGPLVADGGRALEILLPSHALWLDGSVATVLKDNPSPPRGRWAGRVLEIKLNGRYPTGTAPLQQAASLKNLFDRLLKRQVDPKQPHDAQGMVTRMSAQFEVRVS</sequence>
<name>A0A829YCA5_9GAMM</name>